<dbReference type="GO" id="GO:0003677">
    <property type="term" value="F:DNA binding"/>
    <property type="evidence" value="ECO:0007669"/>
    <property type="project" value="UniProtKB-KW"/>
</dbReference>
<dbReference type="InterPro" id="IPR001959">
    <property type="entry name" value="Transposase"/>
</dbReference>
<evidence type="ECO:0000256" key="5">
    <source>
        <dbReference type="ARBA" id="ARBA00023125"/>
    </source>
</evidence>
<feature type="domain" description="Cas12f1-like TNB" evidence="9">
    <location>
        <begin position="321"/>
        <end position="384"/>
    </location>
</feature>
<dbReference type="Pfam" id="PF01385">
    <property type="entry name" value="OrfB_IS605"/>
    <property type="match status" value="1"/>
</dbReference>
<accession>A0AAP5M804</accession>
<evidence type="ECO:0000259" key="10">
    <source>
        <dbReference type="Pfam" id="PF12323"/>
    </source>
</evidence>
<keyword evidence="3" id="KW-0479">Metal-binding</keyword>
<dbReference type="RefSeq" id="WP_208355022.1">
    <property type="nucleotide sequence ID" value="NZ_JAALHA020000001.1"/>
</dbReference>
<dbReference type="GO" id="GO:0046872">
    <property type="term" value="F:metal ion binding"/>
    <property type="evidence" value="ECO:0007669"/>
    <property type="project" value="UniProtKB-KW"/>
</dbReference>
<dbReference type="InterPro" id="IPR021027">
    <property type="entry name" value="Transposase_put_HTH"/>
</dbReference>
<evidence type="ECO:0000259" key="8">
    <source>
        <dbReference type="Pfam" id="PF01385"/>
    </source>
</evidence>
<dbReference type="Proteomes" id="UP000667802">
    <property type="component" value="Unassembled WGS sequence"/>
</dbReference>
<reference evidence="12" key="1">
    <citation type="journal article" date="2021" name="Science">
        <title>Hunting the eagle killer: A cyanobacterial neurotoxin causes vacuolar myelinopathy.</title>
        <authorList>
            <person name="Breinlinger S."/>
            <person name="Phillips T.J."/>
            <person name="Haram B.N."/>
            <person name="Mares J."/>
            <person name="Martinez Yerena J.A."/>
            <person name="Hrouzek P."/>
            <person name="Sobotka R."/>
            <person name="Henderson W.M."/>
            <person name="Schmieder P."/>
            <person name="Williams S.M."/>
            <person name="Lauderdale J.D."/>
            <person name="Wilde H.D."/>
            <person name="Gerrin W."/>
            <person name="Kust A."/>
            <person name="Washington J.W."/>
            <person name="Wagner C."/>
            <person name="Geier B."/>
            <person name="Liebeke M."/>
            <person name="Enke H."/>
            <person name="Niedermeyer T.H.J."/>
            <person name="Wilde S.B."/>
        </authorList>
    </citation>
    <scope>NUCLEOTIDE SEQUENCE [LARGE SCALE GENOMIC DNA]</scope>
    <source>
        <strain evidence="12">Thurmond2011</strain>
    </source>
</reference>
<feature type="domain" description="Transposase putative helix-turn-helix" evidence="10">
    <location>
        <begin position="3"/>
        <end position="47"/>
    </location>
</feature>
<feature type="region of interest" description="Disordered" evidence="7">
    <location>
        <begin position="406"/>
        <end position="454"/>
    </location>
</feature>
<feature type="compositionally biased region" description="Polar residues" evidence="7">
    <location>
        <begin position="435"/>
        <end position="444"/>
    </location>
</feature>
<evidence type="ECO:0000313" key="12">
    <source>
        <dbReference type="Proteomes" id="UP000667802"/>
    </source>
</evidence>
<keyword evidence="5" id="KW-0238">DNA-binding</keyword>
<dbReference type="EMBL" id="JAALHA020000001">
    <property type="protein sequence ID" value="MDR9893058.1"/>
    <property type="molecule type" value="Genomic_DNA"/>
</dbReference>
<sequence length="454" mass="52154">MDNRRQTFRLYPNKHQEQKLFEARRVHAYVYNACIAHRRFEWKKNNKTVTYFDQQNCLPEFKKEWIEFAYIHSQAMQATVKRVDLAYNSFFQRLRGLPGFKSIRYYSGWTYPAKSGWKVNSNGKHGRLTLNDLGITLKIRGKAKQWGIPSTLTIVYKPSKNQWFASITVDIPTLESRFSSESKLEYQNVVAFDLGTQTAITLYDGSNFDEVENPRFTKKTEQKIKKASKELRRKRAPNKTKKIKASNRWKKARKRVSILQAKVATQRKDWQHKVTSDIASRYDIGVTEKLETKKMTKKAKKGSKRKKQKAGLNKSILSVGFGALNQMIAYKIEQKGGVMLILPTKKIKPSQRCPNCGKVHKEWAELSNRYHVCNKCKFEIQRDKGSVMVMYNVAIGKQPGAGTSLADVGLSSSTDSTKKRKHTGSMKQLGKMKRQNSINKTNGDLETPSVFTVG</sequence>
<evidence type="ECO:0000256" key="4">
    <source>
        <dbReference type="ARBA" id="ARBA00022833"/>
    </source>
</evidence>
<evidence type="ECO:0000256" key="3">
    <source>
        <dbReference type="ARBA" id="ARBA00022723"/>
    </source>
</evidence>
<evidence type="ECO:0000259" key="9">
    <source>
        <dbReference type="Pfam" id="PF07282"/>
    </source>
</evidence>
<organism evidence="11 12">
    <name type="scientific">Aetokthonos hydrillicola Thurmond2011</name>
    <dbReference type="NCBI Taxonomy" id="2712845"/>
    <lineage>
        <taxon>Bacteria</taxon>
        <taxon>Bacillati</taxon>
        <taxon>Cyanobacteriota</taxon>
        <taxon>Cyanophyceae</taxon>
        <taxon>Nostocales</taxon>
        <taxon>Hapalosiphonaceae</taxon>
        <taxon>Aetokthonos</taxon>
    </lineage>
</organism>
<keyword evidence="12" id="KW-1185">Reference proteome</keyword>
<comment type="similarity">
    <text evidence="1">In the C-terminal section; belongs to the transposase 35 family.</text>
</comment>
<feature type="compositionally biased region" description="Basic residues" evidence="7">
    <location>
        <begin position="418"/>
        <end position="434"/>
    </location>
</feature>
<evidence type="ECO:0000256" key="2">
    <source>
        <dbReference type="ARBA" id="ARBA00022578"/>
    </source>
</evidence>
<dbReference type="Pfam" id="PF12323">
    <property type="entry name" value="HTH_OrfB_IS605"/>
    <property type="match status" value="1"/>
</dbReference>
<dbReference type="GO" id="GO:0006310">
    <property type="term" value="P:DNA recombination"/>
    <property type="evidence" value="ECO:0007669"/>
    <property type="project" value="UniProtKB-KW"/>
</dbReference>
<proteinExistence type="inferred from homology"/>
<dbReference type="Pfam" id="PF07282">
    <property type="entry name" value="Cas12f1-like_TNB"/>
    <property type="match status" value="1"/>
</dbReference>
<evidence type="ECO:0000256" key="7">
    <source>
        <dbReference type="SAM" id="MobiDB-lite"/>
    </source>
</evidence>
<gene>
    <name evidence="11" type="ORF">G7B40_000460</name>
</gene>
<evidence type="ECO:0000256" key="1">
    <source>
        <dbReference type="ARBA" id="ARBA00008761"/>
    </source>
</evidence>
<keyword evidence="6" id="KW-0233">DNA recombination</keyword>
<dbReference type="NCBIfam" id="NF040570">
    <property type="entry name" value="guided_TnpB"/>
    <property type="match status" value="1"/>
</dbReference>
<evidence type="ECO:0000256" key="6">
    <source>
        <dbReference type="ARBA" id="ARBA00023172"/>
    </source>
</evidence>
<comment type="caution">
    <text evidence="11">The sequence shown here is derived from an EMBL/GenBank/DDBJ whole genome shotgun (WGS) entry which is preliminary data.</text>
</comment>
<protein>
    <submittedName>
        <fullName evidence="11">Transposase</fullName>
    </submittedName>
</protein>
<evidence type="ECO:0000313" key="11">
    <source>
        <dbReference type="EMBL" id="MDR9893058.1"/>
    </source>
</evidence>
<keyword evidence="2" id="KW-0815">Transposition</keyword>
<dbReference type="InterPro" id="IPR010095">
    <property type="entry name" value="Cas12f1-like_TNB"/>
</dbReference>
<dbReference type="AlphaFoldDB" id="A0AAP5M804"/>
<name>A0AAP5M804_9CYAN</name>
<feature type="domain" description="Probable transposase IS891/IS1136/IS1341" evidence="8">
    <location>
        <begin position="181"/>
        <end position="297"/>
    </location>
</feature>
<keyword evidence="4" id="KW-0862">Zinc</keyword>
<dbReference type="GO" id="GO:0032196">
    <property type="term" value="P:transposition"/>
    <property type="evidence" value="ECO:0007669"/>
    <property type="project" value="UniProtKB-KW"/>
</dbReference>